<keyword evidence="1" id="KW-0732">Signal</keyword>
<proteinExistence type="predicted"/>
<reference evidence="2" key="2">
    <citation type="journal article" date="2016" name="G3 (Bethesda)">
        <title>Genome Evolution in Three Species of Cactophilic Drosophila.</title>
        <authorList>
            <person name="Sanchez-Flores A."/>
            <person name="Penazola F."/>
            <person name="Carpinteyro-Ponce J."/>
            <person name="Nazario-Yepiz N."/>
            <person name="Abreu-Goodger C."/>
            <person name="Machado C.A."/>
            <person name="Markow T.A."/>
        </authorList>
    </citation>
    <scope>NUCLEOTIDE SEQUENCE [LARGE SCALE GENOMIC DNA]</scope>
</reference>
<dbReference type="Proteomes" id="UP000694904">
    <property type="component" value="Chromosome 4"/>
</dbReference>
<dbReference type="GeneID" id="108613027"/>
<reference evidence="3" key="3">
    <citation type="submission" date="2025-08" db="UniProtKB">
        <authorList>
            <consortium name="RefSeq"/>
        </authorList>
    </citation>
    <scope>IDENTIFICATION</scope>
    <source>
        <tissue evidence="3">Whole organism</tissue>
    </source>
</reference>
<accession>A0ABM1P3A4</accession>
<sequence>MKFGLLIAIVGLSLAAADYPSNNPIELITQLVQLENENQRLQQLIAHLVEQVADFRYKNQLVVQLKMVQEILKNKCNSVVGGGGGGGCSSNECVGGGGGAVANLGYFQNLLNDVRQAKLNIQALTNNAHTLQYTLLNFWNQLRNKCYGSFGYPQISGLSRSEEAQTTES</sequence>
<evidence type="ECO:0000313" key="3">
    <source>
        <dbReference type="RefSeq" id="XP_017861690.1"/>
    </source>
</evidence>
<feature type="chain" id="PRO_5046175047" evidence="1">
    <location>
        <begin position="18"/>
        <end position="169"/>
    </location>
</feature>
<gene>
    <name evidence="3" type="primary">LOC108613027</name>
</gene>
<evidence type="ECO:0000256" key="1">
    <source>
        <dbReference type="SAM" id="SignalP"/>
    </source>
</evidence>
<protein>
    <submittedName>
        <fullName evidence="3">Uncharacterized protein LOC108613027</fullName>
    </submittedName>
</protein>
<keyword evidence="2" id="KW-1185">Reference proteome</keyword>
<dbReference type="RefSeq" id="XP_017861690.1">
    <property type="nucleotide sequence ID" value="XM_018006201.1"/>
</dbReference>
<reference evidence="2" key="1">
    <citation type="journal article" date="1997" name="Nucleic Acids Res.">
        <title>tRNAscan-SE: a program for improved detection of transfer RNA genes in genomic sequence.</title>
        <authorList>
            <person name="Lowe T.M."/>
            <person name="Eddy S.R."/>
        </authorList>
    </citation>
    <scope>NUCLEOTIDE SEQUENCE [LARGE SCALE GENOMIC DNA]</scope>
</reference>
<evidence type="ECO:0000313" key="2">
    <source>
        <dbReference type="Proteomes" id="UP000694904"/>
    </source>
</evidence>
<feature type="signal peptide" evidence="1">
    <location>
        <begin position="1"/>
        <end position="17"/>
    </location>
</feature>
<name>A0ABM1P3A4_DROAR</name>
<organism evidence="2 3">
    <name type="scientific">Drosophila arizonae</name>
    <name type="common">Fruit fly</name>
    <dbReference type="NCBI Taxonomy" id="7263"/>
    <lineage>
        <taxon>Eukaryota</taxon>
        <taxon>Metazoa</taxon>
        <taxon>Ecdysozoa</taxon>
        <taxon>Arthropoda</taxon>
        <taxon>Hexapoda</taxon>
        <taxon>Insecta</taxon>
        <taxon>Pterygota</taxon>
        <taxon>Neoptera</taxon>
        <taxon>Endopterygota</taxon>
        <taxon>Diptera</taxon>
        <taxon>Brachycera</taxon>
        <taxon>Muscomorpha</taxon>
        <taxon>Ephydroidea</taxon>
        <taxon>Drosophilidae</taxon>
        <taxon>Drosophila</taxon>
    </lineage>
</organism>